<evidence type="ECO:0000313" key="1">
    <source>
        <dbReference type="EMBL" id="SUS08886.1"/>
    </source>
</evidence>
<accession>A0A380TKM6</accession>
<gene>
    <name evidence="1" type="ORF">DF3PB_930004</name>
</gene>
<organism evidence="1">
    <name type="scientific">metagenome</name>
    <dbReference type="NCBI Taxonomy" id="256318"/>
    <lineage>
        <taxon>unclassified sequences</taxon>
        <taxon>metagenomes</taxon>
    </lineage>
</organism>
<dbReference type="EMBL" id="UIDG01000649">
    <property type="protein sequence ID" value="SUS08886.1"/>
    <property type="molecule type" value="Genomic_DNA"/>
</dbReference>
<dbReference type="AlphaFoldDB" id="A0A380TKM6"/>
<reference evidence="1" key="1">
    <citation type="submission" date="2018-07" db="EMBL/GenBank/DDBJ databases">
        <authorList>
            <person name="Quirk P.G."/>
            <person name="Krulwich T.A."/>
        </authorList>
    </citation>
    <scope>NUCLEOTIDE SEQUENCE</scope>
</reference>
<protein>
    <submittedName>
        <fullName evidence="1">Putative Cell wall hydrolyse</fullName>
    </submittedName>
</protein>
<sequence>MLDETHARRPDAGGDASAITFGRLTRHLALILAHQTQDEPVRTLEGIAAALCNRAEGRTSPGSSAIPAANGLAFADWLVALQSVLKRELPEPPLPADFADPRLALCLRTAVRAVSRALKDPTDGATDFHPSGVLPSWAWPRTSCACIGRFVFYRPGE</sequence>
<proteinExistence type="predicted"/>
<name>A0A380TKM6_9ZZZZ</name>